<comment type="caution">
    <text evidence="5">Lacks conserved residue(s) required for the propagation of feature annotation.</text>
</comment>
<feature type="binding site" evidence="5">
    <location>
        <begin position="10"/>
        <end position="15"/>
    </location>
    <ligand>
        <name>ATP</name>
        <dbReference type="ChEBI" id="CHEBI:30616"/>
    </ligand>
</feature>
<keyword evidence="5" id="KW-0479">Metal-binding</keyword>
<dbReference type="GO" id="GO:0044209">
    <property type="term" value="P:AMP salvage"/>
    <property type="evidence" value="ECO:0007669"/>
    <property type="project" value="UniProtKB-UniRule"/>
</dbReference>
<comment type="subcellular location">
    <subcellularLocation>
        <location evidence="5 7">Cytoplasm</location>
    </subcellularLocation>
</comment>
<evidence type="ECO:0000259" key="8">
    <source>
        <dbReference type="Pfam" id="PF05191"/>
    </source>
</evidence>
<feature type="binding site" evidence="5">
    <location>
        <position position="133"/>
    </location>
    <ligand>
        <name>Zn(2+)</name>
        <dbReference type="ChEBI" id="CHEBI:29105"/>
        <note>structural</note>
    </ligand>
</feature>
<evidence type="ECO:0000256" key="3">
    <source>
        <dbReference type="ARBA" id="ARBA00022741"/>
    </source>
</evidence>
<dbReference type="NCBIfam" id="NF001380">
    <property type="entry name" value="PRK00279.1-2"/>
    <property type="match status" value="1"/>
</dbReference>
<keyword evidence="4 5" id="KW-0418">Kinase</keyword>
<dbReference type="InterPro" id="IPR033690">
    <property type="entry name" value="Adenylat_kinase_CS"/>
</dbReference>
<comment type="catalytic activity">
    <reaction evidence="5 7">
        <text>AMP + ATP = 2 ADP</text>
        <dbReference type="Rhea" id="RHEA:12973"/>
        <dbReference type="ChEBI" id="CHEBI:30616"/>
        <dbReference type="ChEBI" id="CHEBI:456215"/>
        <dbReference type="ChEBI" id="CHEBI:456216"/>
        <dbReference type="EC" id="2.7.4.3"/>
    </reaction>
</comment>
<feature type="binding site" evidence="5">
    <location>
        <position position="127"/>
    </location>
    <ligand>
        <name>ATP</name>
        <dbReference type="ChEBI" id="CHEBI:30616"/>
    </ligand>
</feature>
<feature type="binding site" evidence="5">
    <location>
        <position position="161"/>
    </location>
    <ligand>
        <name>AMP</name>
        <dbReference type="ChEBI" id="CHEBI:456215"/>
    </ligand>
</feature>
<dbReference type="Pfam" id="PF05191">
    <property type="entry name" value="ADK_lid"/>
    <property type="match status" value="1"/>
</dbReference>
<evidence type="ECO:0000313" key="10">
    <source>
        <dbReference type="Proteomes" id="UP000739538"/>
    </source>
</evidence>
<dbReference type="Proteomes" id="UP000739538">
    <property type="component" value="Unassembled WGS sequence"/>
</dbReference>
<dbReference type="NCBIfam" id="TIGR01351">
    <property type="entry name" value="adk"/>
    <property type="match status" value="1"/>
</dbReference>
<name>A0A956SEH0_UNCEI</name>
<reference evidence="9" key="2">
    <citation type="journal article" date="2021" name="Microbiome">
        <title>Successional dynamics and alternative stable states in a saline activated sludge microbial community over 9 years.</title>
        <authorList>
            <person name="Wang Y."/>
            <person name="Ye J."/>
            <person name="Ju F."/>
            <person name="Liu L."/>
            <person name="Boyd J.A."/>
            <person name="Deng Y."/>
            <person name="Parks D.H."/>
            <person name="Jiang X."/>
            <person name="Yin X."/>
            <person name="Woodcroft B.J."/>
            <person name="Tyson G.W."/>
            <person name="Hugenholtz P."/>
            <person name="Polz M.F."/>
            <person name="Zhang T."/>
        </authorList>
    </citation>
    <scope>NUCLEOTIDE SEQUENCE</scope>
    <source>
        <strain evidence="9">HKST-UBA02</strain>
    </source>
</reference>
<comment type="subunit">
    <text evidence="5 7">Monomer.</text>
</comment>
<dbReference type="InterPro" id="IPR000850">
    <property type="entry name" value="Adenylat/UMP-CMP_kin"/>
</dbReference>
<evidence type="ECO:0000256" key="2">
    <source>
        <dbReference type="ARBA" id="ARBA00022727"/>
    </source>
</evidence>
<feature type="binding site" evidence="5">
    <location>
        <position position="200"/>
    </location>
    <ligand>
        <name>ATP</name>
        <dbReference type="ChEBI" id="CHEBI:30616"/>
    </ligand>
</feature>
<dbReference type="Pfam" id="PF00406">
    <property type="entry name" value="ADK"/>
    <property type="match status" value="1"/>
</dbReference>
<comment type="function">
    <text evidence="5">Catalyzes the reversible transfer of the terminal phosphate group between ATP and AMP. Plays an important role in cellular energy homeostasis and in adenine nucleotide metabolism.</text>
</comment>
<evidence type="ECO:0000256" key="1">
    <source>
        <dbReference type="ARBA" id="ARBA00022679"/>
    </source>
</evidence>
<dbReference type="InterPro" id="IPR006259">
    <property type="entry name" value="Adenyl_kin_sub"/>
</dbReference>
<keyword evidence="5" id="KW-0862">Zinc</keyword>
<dbReference type="SUPFAM" id="SSF52540">
    <property type="entry name" value="P-loop containing nucleoside triphosphate hydrolases"/>
    <property type="match status" value="1"/>
</dbReference>
<dbReference type="GO" id="GO:0008270">
    <property type="term" value="F:zinc ion binding"/>
    <property type="evidence" value="ECO:0007669"/>
    <property type="project" value="UniProtKB-UniRule"/>
</dbReference>
<gene>
    <name evidence="5" type="primary">adk</name>
    <name evidence="9" type="ORF">KDA27_16775</name>
</gene>
<reference evidence="9" key="1">
    <citation type="submission" date="2020-04" db="EMBL/GenBank/DDBJ databases">
        <authorList>
            <person name="Zhang T."/>
        </authorList>
    </citation>
    <scope>NUCLEOTIDE SEQUENCE</scope>
    <source>
        <strain evidence="9">HKST-UBA02</strain>
    </source>
</reference>
<evidence type="ECO:0000256" key="4">
    <source>
        <dbReference type="ARBA" id="ARBA00022777"/>
    </source>
</evidence>
<evidence type="ECO:0000256" key="6">
    <source>
        <dbReference type="RuleBase" id="RU003330"/>
    </source>
</evidence>
<keyword evidence="1 5" id="KW-0808">Transferase</keyword>
<feature type="binding site" evidence="5">
    <location>
        <position position="150"/>
    </location>
    <ligand>
        <name>Zn(2+)</name>
        <dbReference type="ChEBI" id="CHEBI:29105"/>
        <note>structural</note>
    </ligand>
</feature>
<keyword evidence="5 7" id="KW-0067">ATP-binding</keyword>
<feature type="binding site" evidence="5">
    <location>
        <position position="130"/>
    </location>
    <ligand>
        <name>Zn(2+)</name>
        <dbReference type="ChEBI" id="CHEBI:29105"/>
        <note>structural</note>
    </ligand>
</feature>
<dbReference type="GO" id="GO:0004017">
    <property type="term" value="F:AMP kinase activity"/>
    <property type="evidence" value="ECO:0007669"/>
    <property type="project" value="UniProtKB-UniRule"/>
</dbReference>
<accession>A0A956SEH0</accession>
<dbReference type="HAMAP" id="MF_00235">
    <property type="entry name" value="Adenylate_kinase_Adk"/>
    <property type="match status" value="1"/>
</dbReference>
<dbReference type="NCBIfam" id="NF011100">
    <property type="entry name" value="PRK14527.1"/>
    <property type="match status" value="1"/>
</dbReference>
<comment type="caution">
    <text evidence="9">The sequence shown here is derived from an EMBL/GenBank/DDBJ whole genome shotgun (WGS) entry which is preliminary data.</text>
</comment>
<evidence type="ECO:0000256" key="7">
    <source>
        <dbReference type="RuleBase" id="RU003331"/>
    </source>
</evidence>
<dbReference type="EC" id="2.7.4.3" evidence="5 7"/>
<keyword evidence="3 5" id="KW-0547">Nucleotide-binding</keyword>
<dbReference type="EMBL" id="JAGQHS010000100">
    <property type="protein sequence ID" value="MCA9757461.1"/>
    <property type="molecule type" value="Genomic_DNA"/>
</dbReference>
<dbReference type="InterPro" id="IPR027417">
    <property type="entry name" value="P-loop_NTPase"/>
</dbReference>
<comment type="pathway">
    <text evidence="5">Purine metabolism; AMP biosynthesis via salvage pathway; AMP from ADP: step 1/1.</text>
</comment>
<dbReference type="InterPro" id="IPR007862">
    <property type="entry name" value="Adenylate_kinase_lid-dom"/>
</dbReference>
<evidence type="ECO:0000313" key="9">
    <source>
        <dbReference type="EMBL" id="MCA9757461.1"/>
    </source>
</evidence>
<dbReference type="PRINTS" id="PR00094">
    <property type="entry name" value="ADENYLTKNASE"/>
</dbReference>
<feature type="region of interest" description="NMP" evidence="5">
    <location>
        <begin position="30"/>
        <end position="59"/>
    </location>
</feature>
<dbReference type="PANTHER" id="PTHR23359">
    <property type="entry name" value="NUCLEOTIDE KINASE"/>
    <property type="match status" value="1"/>
</dbReference>
<protein>
    <recommendedName>
        <fullName evidence="5 7">Adenylate kinase</fullName>
        <shortName evidence="5">AK</shortName>
        <ecNumber evidence="5 7">2.7.4.3</ecNumber>
    </recommendedName>
    <alternativeName>
        <fullName evidence="5">ATP-AMP transphosphorylase</fullName>
    </alternativeName>
    <alternativeName>
        <fullName evidence="5">ATP:AMP phosphotransferase</fullName>
    </alternativeName>
    <alternativeName>
        <fullName evidence="5">Adenylate monophosphate kinase</fullName>
    </alternativeName>
</protein>
<feature type="binding site" evidence="5">
    <location>
        <position position="92"/>
    </location>
    <ligand>
        <name>AMP</name>
        <dbReference type="ChEBI" id="CHEBI:456215"/>
    </ligand>
</feature>
<keyword evidence="2 5" id="KW-0545">Nucleotide biosynthesis</keyword>
<feature type="binding site" evidence="5">
    <location>
        <position position="172"/>
    </location>
    <ligand>
        <name>AMP</name>
        <dbReference type="ChEBI" id="CHEBI:456215"/>
    </ligand>
</feature>
<organism evidence="9 10">
    <name type="scientific">Eiseniibacteriota bacterium</name>
    <dbReference type="NCBI Taxonomy" id="2212470"/>
    <lineage>
        <taxon>Bacteria</taxon>
        <taxon>Candidatus Eiseniibacteriota</taxon>
    </lineage>
</organism>
<dbReference type="CDD" id="cd01428">
    <property type="entry name" value="ADK"/>
    <property type="match status" value="1"/>
</dbReference>
<comment type="similarity">
    <text evidence="5 6">Belongs to the adenylate kinase family.</text>
</comment>
<dbReference type="PROSITE" id="PS00113">
    <property type="entry name" value="ADENYLATE_KINASE"/>
    <property type="match status" value="1"/>
</dbReference>
<proteinExistence type="inferred from homology"/>
<feature type="binding site" evidence="5">
    <location>
        <begin position="57"/>
        <end position="59"/>
    </location>
    <ligand>
        <name>AMP</name>
        <dbReference type="ChEBI" id="CHEBI:456215"/>
    </ligand>
</feature>
<dbReference type="Gene3D" id="3.40.50.300">
    <property type="entry name" value="P-loop containing nucleotide triphosphate hydrolases"/>
    <property type="match status" value="1"/>
</dbReference>
<dbReference type="GO" id="GO:0005737">
    <property type="term" value="C:cytoplasm"/>
    <property type="evidence" value="ECO:0007669"/>
    <property type="project" value="UniProtKB-SubCell"/>
</dbReference>
<evidence type="ECO:0000256" key="5">
    <source>
        <dbReference type="HAMAP-Rule" id="MF_00235"/>
    </source>
</evidence>
<sequence>MRIILLGAPGSGKGTQSAYLVDKYEIPQISTGDILRKAVTDGTELGKKAESFMTSGGLVPDDVILGMIRERLQDEDTERGFIFDGFPRSIPQAEGLDDIFGEIGMTLDRVLEIRVPFETILTRMTSRRVCAHCGAVYNLRSQPPKVDGICDRCGRAEVVQREDDSEETVRHRLQIYETSTAPLVEYYERRGLLSVVEGDKAPQDVFSEIVQVLEDSGNAL</sequence>
<feature type="binding site" evidence="5">
    <location>
        <begin position="85"/>
        <end position="88"/>
    </location>
    <ligand>
        <name>AMP</name>
        <dbReference type="ChEBI" id="CHEBI:456215"/>
    </ligand>
</feature>
<feature type="domain" description="Adenylate kinase active site lid" evidence="8">
    <location>
        <begin position="127"/>
        <end position="163"/>
    </location>
</feature>
<dbReference type="GO" id="GO:0005524">
    <property type="term" value="F:ATP binding"/>
    <property type="evidence" value="ECO:0007669"/>
    <property type="project" value="UniProtKB-UniRule"/>
</dbReference>
<feature type="binding site" evidence="5">
    <location>
        <begin position="136"/>
        <end position="137"/>
    </location>
    <ligand>
        <name>ATP</name>
        <dbReference type="ChEBI" id="CHEBI:30616"/>
    </ligand>
</feature>
<feature type="binding site" evidence="5">
    <location>
        <position position="153"/>
    </location>
    <ligand>
        <name>Zn(2+)</name>
        <dbReference type="ChEBI" id="CHEBI:29105"/>
        <note>structural</note>
    </ligand>
</feature>
<dbReference type="FunFam" id="3.40.50.300:FF:000106">
    <property type="entry name" value="Adenylate kinase mitochondrial"/>
    <property type="match status" value="1"/>
</dbReference>
<keyword evidence="5" id="KW-0963">Cytoplasm</keyword>
<feature type="binding site" evidence="5">
    <location>
        <position position="31"/>
    </location>
    <ligand>
        <name>AMP</name>
        <dbReference type="ChEBI" id="CHEBI:456215"/>
    </ligand>
</feature>
<dbReference type="NCBIfam" id="NF001381">
    <property type="entry name" value="PRK00279.1-3"/>
    <property type="match status" value="1"/>
</dbReference>
<dbReference type="AlphaFoldDB" id="A0A956SEH0"/>
<comment type="domain">
    <text evidence="5">Consists of three domains, a large central CORE domain and two small peripheral domains, NMPbind and LID, which undergo movements during catalysis. The LID domain closes over the site of phosphoryl transfer upon ATP binding. Assembling and dissambling the active center during each catalytic cycle provides an effective means to prevent ATP hydrolysis. Some bacteria have evolved a zinc-coordinating structure that stabilizes the LID domain.</text>
</comment>
<feature type="binding site" evidence="5">
    <location>
        <position position="36"/>
    </location>
    <ligand>
        <name>AMP</name>
        <dbReference type="ChEBI" id="CHEBI:456215"/>
    </ligand>
</feature>